<dbReference type="RefSeq" id="XP_070316782.1">
    <property type="nucleotide sequence ID" value="XM_070460681.1"/>
</dbReference>
<feature type="repeat" description="ARM" evidence="4">
    <location>
        <begin position="261"/>
        <end position="289"/>
    </location>
</feature>
<gene>
    <name evidence="8" type="primary">KPNA7</name>
</gene>
<keyword evidence="7" id="KW-1185">Reference proteome</keyword>
<dbReference type="PROSITE" id="PS50176">
    <property type="entry name" value="ARM_REPEAT"/>
    <property type="match status" value="3"/>
</dbReference>
<organism evidence="7 8">
    <name type="scientific">Odocoileus virginianus</name>
    <name type="common">White-tailed deer</name>
    <dbReference type="NCBI Taxonomy" id="9874"/>
    <lineage>
        <taxon>Eukaryota</taxon>
        <taxon>Metazoa</taxon>
        <taxon>Chordata</taxon>
        <taxon>Craniata</taxon>
        <taxon>Vertebrata</taxon>
        <taxon>Euteleostomi</taxon>
        <taxon>Mammalia</taxon>
        <taxon>Eutheria</taxon>
        <taxon>Laurasiatheria</taxon>
        <taxon>Artiodactyla</taxon>
        <taxon>Ruminantia</taxon>
        <taxon>Pecora</taxon>
        <taxon>Cervidae</taxon>
        <taxon>Odocoileinae</taxon>
        <taxon>Odocoileus</taxon>
    </lineage>
</organism>
<dbReference type="InterPro" id="IPR032413">
    <property type="entry name" value="Arm_3"/>
</dbReference>
<dbReference type="Gene3D" id="1.25.10.10">
    <property type="entry name" value="Leucine-rich Repeat Variant"/>
    <property type="match status" value="1"/>
</dbReference>
<dbReference type="InterPro" id="IPR004155">
    <property type="entry name" value="PBS_lyase_HEAT"/>
</dbReference>
<dbReference type="SMART" id="SM00185">
    <property type="entry name" value="ARM"/>
    <property type="match status" value="8"/>
</dbReference>
<feature type="repeat" description="ARM" evidence="4">
    <location>
        <begin position="388"/>
        <end position="430"/>
    </location>
</feature>
<dbReference type="Gene3D" id="1.20.5.690">
    <property type="entry name" value="Importin-alpha, importin-beta-binding domain"/>
    <property type="match status" value="1"/>
</dbReference>
<proteinExistence type="inferred from homology"/>
<feature type="domain" description="IBB" evidence="6">
    <location>
        <begin position="102"/>
        <end position="165"/>
    </location>
</feature>
<dbReference type="PROSITE" id="PS51214">
    <property type="entry name" value="IBB"/>
    <property type="match status" value="1"/>
</dbReference>
<keyword evidence="2 5" id="KW-0813">Transport</keyword>
<name>A0ABM4HMI5_ODOVR</name>
<keyword evidence="3" id="KW-0653">Protein transport</keyword>
<evidence type="ECO:0000256" key="2">
    <source>
        <dbReference type="ARBA" id="ARBA00022448"/>
    </source>
</evidence>
<dbReference type="Pfam" id="PF16186">
    <property type="entry name" value="Arm_3"/>
    <property type="match status" value="1"/>
</dbReference>
<evidence type="ECO:0000256" key="5">
    <source>
        <dbReference type="PROSITE-ProRule" id="PRU00561"/>
    </source>
</evidence>
<dbReference type="Pfam" id="PF00514">
    <property type="entry name" value="Arm"/>
    <property type="match status" value="7"/>
</dbReference>
<protein>
    <submittedName>
        <fullName evidence="8">Importin subunit alpha-8</fullName>
    </submittedName>
</protein>
<dbReference type="SUPFAM" id="SSF48371">
    <property type="entry name" value="ARM repeat"/>
    <property type="match status" value="1"/>
</dbReference>
<dbReference type="SMART" id="SM00567">
    <property type="entry name" value="EZ_HEAT"/>
    <property type="match status" value="4"/>
</dbReference>
<reference evidence="8" key="2">
    <citation type="submission" date="2025-08" db="UniProtKB">
        <authorList>
            <consortium name="RefSeq"/>
        </authorList>
    </citation>
    <scope>IDENTIFICATION</scope>
    <source>
        <tissue evidence="8">Tongue muscle</tissue>
    </source>
</reference>
<evidence type="ECO:0000259" key="6">
    <source>
        <dbReference type="PROSITE" id="PS51214"/>
    </source>
</evidence>
<evidence type="ECO:0000256" key="4">
    <source>
        <dbReference type="PROSITE-ProRule" id="PRU00259"/>
    </source>
</evidence>
<dbReference type="InterPro" id="IPR016024">
    <property type="entry name" value="ARM-type_fold"/>
</dbReference>
<evidence type="ECO:0000256" key="3">
    <source>
        <dbReference type="ARBA" id="ARBA00022927"/>
    </source>
</evidence>
<comment type="similarity">
    <text evidence="1">Belongs to the importin alpha family.</text>
</comment>
<dbReference type="InterPro" id="IPR002652">
    <property type="entry name" value="Importin-a_IBB"/>
</dbReference>
<dbReference type="InterPro" id="IPR000225">
    <property type="entry name" value="Armadillo"/>
</dbReference>
<dbReference type="Pfam" id="PF01749">
    <property type="entry name" value="IBB"/>
    <property type="match status" value="1"/>
</dbReference>
<dbReference type="Proteomes" id="UP001652640">
    <property type="component" value="Chromosome 33"/>
</dbReference>
<accession>A0ABM4HMI5</accession>
<evidence type="ECO:0000313" key="8">
    <source>
        <dbReference type="RefSeq" id="XP_070316782.1"/>
    </source>
</evidence>
<evidence type="ECO:0000313" key="7">
    <source>
        <dbReference type="Proteomes" id="UP001652640"/>
    </source>
</evidence>
<sequence length="630" mass="68930">MAVMKREGHHQAWVHVQVDRGRWDVRITWRCKPPSLTSSASAWGGALATGRYKVPHVIPRAVSIGQEPAVGRDQTPPPNMCLLLRAFKANRQAGVCGSLPGALLLPVNMPTLDAPEERLRKFKYRGKDASARRQQRFAVSLELRKARKDEQALKRRNITSVSHDPADQQTKGDSLTLQDIISGVNASDPELCFQATQAARKMLSREKNPPLKLIVDAGLIPRLVELLKPSLHPRLQFEAAWALTNIASGASELTRAVVDGGAIQPLVELLSSPHMTVCEQAVWALGNIAGDGPEFRDNVISSDAIPHLLTLVSSSIPVPFLRNIAWTLSNLCRNKNPCPSDHAVRQMLPALVYLLGHPDREVLSDTCWALSYLTDGCDVRIGQVVDAGVLPRLVELMSSSELNVLTPSLRTVGNIVTGTDHQTQLALDAGILGVLPQLLTHPRSSIQKEAAWALSNVAAGPRQHIQQLITCGALPPLVAVLKNGEFKVQKEAVWTVANFTTGGSVDQLIQLVQAGVLEPLINLLTIPDNKIVIIILDVLFFILQAAEKISQKESMCLLIEGLGGLDRIEALQLHENHQVALTALNIIERHFSEEEETVTALPARDQDHKFLKDLTNTYHCCTTPKPGPRP</sequence>
<reference evidence="7" key="1">
    <citation type="journal article" date="2022" name="J. Hered.">
        <title>A De Novo Chromosome-Level Genome Assembly of the White-Tailed Deer, Odocoileus Virginianus.</title>
        <authorList>
            <person name="London E.W."/>
            <person name="Roca A.L."/>
            <person name="Novakofski J.E."/>
            <person name="Mateus-Pinilla N.E."/>
        </authorList>
    </citation>
    <scope>NUCLEOTIDE SEQUENCE [LARGE SCALE GENOMIC DNA]</scope>
</reference>
<dbReference type="GeneID" id="110141644"/>
<dbReference type="InterPro" id="IPR036975">
    <property type="entry name" value="Importin-a_IBB_sf"/>
</dbReference>
<dbReference type="PANTHER" id="PTHR23316">
    <property type="entry name" value="IMPORTIN ALPHA"/>
    <property type="match status" value="1"/>
</dbReference>
<dbReference type="InterPro" id="IPR011989">
    <property type="entry name" value="ARM-like"/>
</dbReference>
<evidence type="ECO:0000256" key="1">
    <source>
        <dbReference type="ARBA" id="ARBA00010394"/>
    </source>
</evidence>
<feature type="repeat" description="ARM" evidence="4">
    <location>
        <begin position="218"/>
        <end position="261"/>
    </location>
</feature>